<feature type="domain" description="Pyrroline-5-carboxylate reductase catalytic N-terminal" evidence="1">
    <location>
        <begin position="13"/>
        <end position="96"/>
    </location>
</feature>
<organism evidence="3 4">
    <name type="scientific">Hymenobacter perfusus</name>
    <dbReference type="NCBI Taxonomy" id="1236770"/>
    <lineage>
        <taxon>Bacteria</taxon>
        <taxon>Pseudomonadati</taxon>
        <taxon>Bacteroidota</taxon>
        <taxon>Cytophagia</taxon>
        <taxon>Cytophagales</taxon>
        <taxon>Hymenobacteraceae</taxon>
        <taxon>Hymenobacter</taxon>
    </lineage>
</organism>
<evidence type="ECO:0000259" key="2">
    <source>
        <dbReference type="Pfam" id="PF10728"/>
    </source>
</evidence>
<evidence type="ECO:0000313" key="4">
    <source>
        <dbReference type="Proteomes" id="UP000270291"/>
    </source>
</evidence>
<dbReference type="Proteomes" id="UP000270291">
    <property type="component" value="Unassembled WGS sequence"/>
</dbReference>
<feature type="domain" description="DUF2520" evidence="2">
    <location>
        <begin position="136"/>
        <end position="260"/>
    </location>
</feature>
<keyword evidence="4" id="KW-1185">Reference proteome</keyword>
<dbReference type="SUPFAM" id="SSF48179">
    <property type="entry name" value="6-phosphogluconate dehydrogenase C-terminal domain-like"/>
    <property type="match status" value="1"/>
</dbReference>
<gene>
    <name evidence="3" type="ORF">EI293_18960</name>
</gene>
<dbReference type="SUPFAM" id="SSF51735">
    <property type="entry name" value="NAD(P)-binding Rossmann-fold domains"/>
    <property type="match status" value="1"/>
</dbReference>
<dbReference type="InterPro" id="IPR036291">
    <property type="entry name" value="NAD(P)-bd_dom_sf"/>
</dbReference>
<dbReference type="Pfam" id="PF03807">
    <property type="entry name" value="F420_oxidored"/>
    <property type="match status" value="1"/>
</dbReference>
<dbReference type="EMBL" id="RWIU01000008">
    <property type="protein sequence ID" value="RSK40054.1"/>
    <property type="molecule type" value="Genomic_DNA"/>
</dbReference>
<comment type="caution">
    <text evidence="3">The sequence shown here is derived from an EMBL/GenBank/DDBJ whole genome shotgun (WGS) entry which is preliminary data.</text>
</comment>
<dbReference type="Gene3D" id="3.40.50.720">
    <property type="entry name" value="NAD(P)-binding Rossmann-like Domain"/>
    <property type="match status" value="1"/>
</dbReference>
<sequence length="278" mass="29150">MEKMSIQDLPQSIVLLGAGRVAQHLAPALAAAGHSIVGVWSRTPESAAAVAATVPGAAVLDSLQHLPAAAVYLLALPDAVVPEVLAAAQFPARALVAHTAGALPLSVFAGYSHIRGGVFYPLQTFSPGRQIQWPAVPLCLEAADAAGLATLRALAASLSQEVRELSSEQRLQLHMAAVWACNFPNHLLGISHALLAQAGQSWELLHPLIRETVDKALALPPFTVQTGPAVRYDAATLARHEAALATHPDWQTLYKELTASIQRIAAGVGTNNEAGKQL</sequence>
<evidence type="ECO:0000259" key="1">
    <source>
        <dbReference type="Pfam" id="PF03807"/>
    </source>
</evidence>
<dbReference type="PANTHER" id="PTHR40459:SF1">
    <property type="entry name" value="CONSERVED HYPOTHETICAL ALANINE AND LEUCINE RICH PROTEIN"/>
    <property type="match status" value="1"/>
</dbReference>
<dbReference type="OrthoDB" id="9810755at2"/>
<reference evidence="3 4" key="1">
    <citation type="submission" date="2018-12" db="EMBL/GenBank/DDBJ databases">
        <authorList>
            <person name="Feng G."/>
            <person name="Zhu H."/>
        </authorList>
    </citation>
    <scope>NUCLEOTIDE SEQUENCE [LARGE SCALE GENOMIC DNA]</scope>
    <source>
        <strain evidence="3 4">LMG 26000</strain>
    </source>
</reference>
<proteinExistence type="predicted"/>
<accession>A0A3R9M908</accession>
<dbReference type="Pfam" id="PF10728">
    <property type="entry name" value="DUF2520"/>
    <property type="match status" value="1"/>
</dbReference>
<dbReference type="InterPro" id="IPR018931">
    <property type="entry name" value="DUF2520"/>
</dbReference>
<dbReference type="PANTHER" id="PTHR40459">
    <property type="entry name" value="CONSERVED HYPOTHETICAL ALANINE AND LEUCINE RICH PROTEIN"/>
    <property type="match status" value="1"/>
</dbReference>
<evidence type="ECO:0000313" key="3">
    <source>
        <dbReference type="EMBL" id="RSK40054.1"/>
    </source>
</evidence>
<dbReference type="AlphaFoldDB" id="A0A3R9M908"/>
<dbReference type="InterPro" id="IPR028939">
    <property type="entry name" value="P5C_Rdtase_cat_N"/>
</dbReference>
<dbReference type="Gene3D" id="1.10.1040.20">
    <property type="entry name" value="ProC-like, C-terminal domain"/>
    <property type="match status" value="1"/>
</dbReference>
<protein>
    <submittedName>
        <fullName evidence="3">DUF2520 domain-containing protein</fullName>
    </submittedName>
</protein>
<dbReference type="InterPro" id="IPR037108">
    <property type="entry name" value="TM1727-like_C_sf"/>
</dbReference>
<dbReference type="InterPro" id="IPR008927">
    <property type="entry name" value="6-PGluconate_DH-like_C_sf"/>
</dbReference>
<name>A0A3R9M908_9BACT</name>